<gene>
    <name evidence="3" type="ORF">A5892_02430</name>
</gene>
<dbReference type="Pfam" id="PF11776">
    <property type="entry name" value="RcnB"/>
    <property type="match status" value="1"/>
</dbReference>
<feature type="signal peptide" evidence="2">
    <location>
        <begin position="1"/>
        <end position="15"/>
    </location>
</feature>
<keyword evidence="4" id="KW-1185">Reference proteome</keyword>
<dbReference type="STRING" id="376489.A5892_02430"/>
<feature type="region of interest" description="Disordered" evidence="1">
    <location>
        <begin position="14"/>
        <end position="79"/>
    </location>
</feature>
<organism evidence="3 4">
    <name type="scientific">Halotalea alkalilenta</name>
    <dbReference type="NCBI Taxonomy" id="376489"/>
    <lineage>
        <taxon>Bacteria</taxon>
        <taxon>Pseudomonadati</taxon>
        <taxon>Pseudomonadota</taxon>
        <taxon>Gammaproteobacteria</taxon>
        <taxon>Oceanospirillales</taxon>
        <taxon>Halomonadaceae</taxon>
        <taxon>Halotalea</taxon>
    </lineage>
</organism>
<name>A0A172YB69_9GAMM</name>
<dbReference type="Proteomes" id="UP000077875">
    <property type="component" value="Chromosome"/>
</dbReference>
<keyword evidence="2" id="KW-0732">Signal</keyword>
<feature type="compositionally biased region" description="Low complexity" evidence="1">
    <location>
        <begin position="14"/>
        <end position="28"/>
    </location>
</feature>
<feature type="chain" id="PRO_5012949606" description="Integral membrane-like protein" evidence="2">
    <location>
        <begin position="16"/>
        <end position="123"/>
    </location>
</feature>
<feature type="compositionally biased region" description="Gly residues" evidence="1">
    <location>
        <begin position="29"/>
        <end position="51"/>
    </location>
</feature>
<dbReference type="EMBL" id="CP015243">
    <property type="protein sequence ID" value="ANF56464.1"/>
    <property type="molecule type" value="Genomic_DNA"/>
</dbReference>
<proteinExistence type="predicted"/>
<dbReference type="InterPro" id="IPR024572">
    <property type="entry name" value="RcnB"/>
</dbReference>
<evidence type="ECO:0000313" key="3">
    <source>
        <dbReference type="EMBL" id="ANF56464.1"/>
    </source>
</evidence>
<sequence>MLLSTLLLASPLAMAQQNGHSQGQHQTQGGQGQSKNGGHGQGGARQSGQGGQNQAKRQGPSPHQDWQRGQAVPQQYRGGNYVVNDWRSRNLAPPPSGQHWLQVNGDFVLAAIATGVIYSIISR</sequence>
<evidence type="ECO:0000256" key="1">
    <source>
        <dbReference type="SAM" id="MobiDB-lite"/>
    </source>
</evidence>
<dbReference type="AlphaFoldDB" id="A0A172YB69"/>
<evidence type="ECO:0000256" key="2">
    <source>
        <dbReference type="SAM" id="SignalP"/>
    </source>
</evidence>
<evidence type="ECO:0000313" key="4">
    <source>
        <dbReference type="Proteomes" id="UP000077875"/>
    </source>
</evidence>
<dbReference type="Gene3D" id="3.10.450.160">
    <property type="entry name" value="inner membrane protein cigr"/>
    <property type="match status" value="1"/>
</dbReference>
<dbReference type="KEGG" id="haa:A5892_02430"/>
<reference evidence="3 4" key="1">
    <citation type="submission" date="2016-04" db="EMBL/GenBank/DDBJ databases">
        <title>Complete Genome Sequence of Halotalea alkalilenta IHB B 13600.</title>
        <authorList>
            <person name="Swarnkar M.K."/>
            <person name="Sharma A."/>
            <person name="Kaushal K."/>
            <person name="Soni R."/>
            <person name="Rana S."/>
            <person name="Singh A.K."/>
            <person name="Gulati A."/>
        </authorList>
    </citation>
    <scope>NUCLEOTIDE SEQUENCE [LARGE SCALE GENOMIC DNA]</scope>
    <source>
        <strain evidence="3 4">IHB B 13600</strain>
    </source>
</reference>
<evidence type="ECO:0008006" key="5">
    <source>
        <dbReference type="Google" id="ProtNLM"/>
    </source>
</evidence>
<protein>
    <recommendedName>
        <fullName evidence="5">Integral membrane-like protein</fullName>
    </recommendedName>
</protein>
<accession>A0A172YB69</accession>